<dbReference type="CDD" id="cd14686">
    <property type="entry name" value="bZIP"/>
    <property type="match status" value="1"/>
</dbReference>
<dbReference type="PANTHER" id="PTHR46714:SF6">
    <property type="entry name" value="TRANSCRIPTIONAL ACTIVATOR HAC1"/>
    <property type="match status" value="1"/>
</dbReference>
<dbReference type="GO" id="GO:0006986">
    <property type="term" value="P:response to unfolded protein"/>
    <property type="evidence" value="ECO:0007669"/>
    <property type="project" value="UniProtKB-KW"/>
</dbReference>
<keyword evidence="8" id="KW-0175">Coiled coil</keyword>
<keyword evidence="10" id="KW-0472">Membrane</keyword>
<dbReference type="SMART" id="SM00338">
    <property type="entry name" value="BRLZ"/>
    <property type="match status" value="1"/>
</dbReference>
<dbReference type="InterPro" id="IPR004827">
    <property type="entry name" value="bZIP"/>
</dbReference>
<dbReference type="PROSITE" id="PS00036">
    <property type="entry name" value="BZIP_BASIC"/>
    <property type="match status" value="1"/>
</dbReference>
<keyword evidence="5" id="KW-0804">Transcription</keyword>
<feature type="coiled-coil region" evidence="8">
    <location>
        <begin position="150"/>
        <end position="181"/>
    </location>
</feature>
<keyword evidence="6" id="KW-0834">Unfolded protein response</keyword>
<feature type="transmembrane region" description="Helical" evidence="10">
    <location>
        <begin position="271"/>
        <end position="292"/>
    </location>
</feature>
<dbReference type="PANTHER" id="PTHR46714">
    <property type="entry name" value="TRANSCRIPTIONAL ACTIVATOR HAC1"/>
    <property type="match status" value="1"/>
</dbReference>
<dbReference type="OrthoDB" id="674948at2759"/>
<comment type="similarity">
    <text evidence="2">Belongs to the bZIP family.</text>
</comment>
<organism evidence="12 13">
    <name type="scientific">Basidiobolus meristosporus CBS 931.73</name>
    <dbReference type="NCBI Taxonomy" id="1314790"/>
    <lineage>
        <taxon>Eukaryota</taxon>
        <taxon>Fungi</taxon>
        <taxon>Fungi incertae sedis</taxon>
        <taxon>Zoopagomycota</taxon>
        <taxon>Entomophthoromycotina</taxon>
        <taxon>Basidiobolomycetes</taxon>
        <taxon>Basidiobolales</taxon>
        <taxon>Basidiobolaceae</taxon>
        <taxon>Basidiobolus</taxon>
    </lineage>
</organism>
<evidence type="ECO:0000256" key="7">
    <source>
        <dbReference type="ARBA" id="ARBA00023242"/>
    </source>
</evidence>
<evidence type="ECO:0000256" key="10">
    <source>
        <dbReference type="SAM" id="Phobius"/>
    </source>
</evidence>
<feature type="region of interest" description="Disordered" evidence="9">
    <location>
        <begin position="40"/>
        <end position="130"/>
    </location>
</feature>
<keyword evidence="13" id="KW-1185">Reference proteome</keyword>
<evidence type="ECO:0000256" key="1">
    <source>
        <dbReference type="ARBA" id="ARBA00004123"/>
    </source>
</evidence>
<dbReference type="Gene3D" id="1.20.5.170">
    <property type="match status" value="1"/>
</dbReference>
<gene>
    <name evidence="12" type="ORF">K493DRAFT_291610</name>
</gene>
<name>A0A1Y1XHR6_9FUNG</name>
<keyword evidence="3" id="KW-0805">Transcription regulation</keyword>
<dbReference type="AlphaFoldDB" id="A0A1Y1XHR6"/>
<comment type="subcellular location">
    <subcellularLocation>
        <location evidence="1">Nucleus</location>
    </subcellularLocation>
</comment>
<reference evidence="12 13" key="1">
    <citation type="submission" date="2016-07" db="EMBL/GenBank/DDBJ databases">
        <title>Pervasive Adenine N6-methylation of Active Genes in Fungi.</title>
        <authorList>
            <consortium name="DOE Joint Genome Institute"/>
            <person name="Mondo S.J."/>
            <person name="Dannebaum R.O."/>
            <person name="Kuo R.C."/>
            <person name="Labutti K."/>
            <person name="Haridas S."/>
            <person name="Kuo A."/>
            <person name="Salamov A."/>
            <person name="Ahrendt S.R."/>
            <person name="Lipzen A."/>
            <person name="Sullivan W."/>
            <person name="Andreopoulos W.B."/>
            <person name="Clum A."/>
            <person name="Lindquist E."/>
            <person name="Daum C."/>
            <person name="Ramamoorthy G.K."/>
            <person name="Gryganskyi A."/>
            <person name="Culley D."/>
            <person name="Magnuson J.K."/>
            <person name="James T.Y."/>
            <person name="O'Malley M.A."/>
            <person name="Stajich J.E."/>
            <person name="Spatafora J.W."/>
            <person name="Visel A."/>
            <person name="Grigoriev I.V."/>
        </authorList>
    </citation>
    <scope>NUCLEOTIDE SEQUENCE [LARGE SCALE GENOMIC DNA]</scope>
    <source>
        <strain evidence="12 13">CBS 931.73</strain>
    </source>
</reference>
<evidence type="ECO:0000259" key="11">
    <source>
        <dbReference type="PROSITE" id="PS50217"/>
    </source>
</evidence>
<dbReference type="SUPFAM" id="SSF57959">
    <property type="entry name" value="Leucine zipper domain"/>
    <property type="match status" value="1"/>
</dbReference>
<feature type="domain" description="BZIP" evidence="11">
    <location>
        <begin position="136"/>
        <end position="199"/>
    </location>
</feature>
<dbReference type="Proteomes" id="UP000193498">
    <property type="component" value="Unassembled WGS sequence"/>
</dbReference>
<dbReference type="InterPro" id="IPR046347">
    <property type="entry name" value="bZIP_sf"/>
</dbReference>
<dbReference type="GO" id="GO:0000981">
    <property type="term" value="F:DNA-binding transcription factor activity, RNA polymerase II-specific"/>
    <property type="evidence" value="ECO:0007669"/>
    <property type="project" value="InterPro"/>
</dbReference>
<keyword evidence="10" id="KW-1133">Transmembrane helix</keyword>
<evidence type="ECO:0000256" key="3">
    <source>
        <dbReference type="ARBA" id="ARBA00023015"/>
    </source>
</evidence>
<evidence type="ECO:0000256" key="2">
    <source>
        <dbReference type="ARBA" id="ARBA00007163"/>
    </source>
</evidence>
<proteinExistence type="inferred from homology"/>
<comment type="caution">
    <text evidence="12">The sequence shown here is derived from an EMBL/GenBank/DDBJ whole genome shotgun (WGS) entry which is preliminary data.</text>
</comment>
<evidence type="ECO:0000256" key="6">
    <source>
        <dbReference type="ARBA" id="ARBA00023230"/>
    </source>
</evidence>
<dbReference type="InParanoid" id="A0A1Y1XHR6"/>
<evidence type="ECO:0000313" key="13">
    <source>
        <dbReference type="Proteomes" id="UP000193498"/>
    </source>
</evidence>
<evidence type="ECO:0000313" key="12">
    <source>
        <dbReference type="EMBL" id="ORX85295.1"/>
    </source>
</evidence>
<dbReference type="InterPro" id="IPR044280">
    <property type="entry name" value="Hac1/HY5"/>
</dbReference>
<accession>A0A1Y1XHR6</accession>
<protein>
    <recommendedName>
        <fullName evidence="11">BZIP domain-containing protein</fullName>
    </recommendedName>
</protein>
<evidence type="ECO:0000256" key="8">
    <source>
        <dbReference type="SAM" id="Coils"/>
    </source>
</evidence>
<keyword evidence="10" id="KW-0812">Transmembrane</keyword>
<dbReference type="GO" id="GO:0045944">
    <property type="term" value="P:positive regulation of transcription by RNA polymerase II"/>
    <property type="evidence" value="ECO:0007669"/>
    <property type="project" value="InterPro"/>
</dbReference>
<dbReference type="GO" id="GO:0003677">
    <property type="term" value="F:DNA binding"/>
    <property type="evidence" value="ECO:0007669"/>
    <property type="project" value="UniProtKB-KW"/>
</dbReference>
<keyword evidence="4" id="KW-0238">DNA-binding</keyword>
<dbReference type="STRING" id="1314790.A0A1Y1XHR6"/>
<evidence type="ECO:0000256" key="5">
    <source>
        <dbReference type="ARBA" id="ARBA00023163"/>
    </source>
</evidence>
<evidence type="ECO:0000256" key="4">
    <source>
        <dbReference type="ARBA" id="ARBA00023125"/>
    </source>
</evidence>
<keyword evidence="7" id="KW-0539">Nucleus</keyword>
<dbReference type="EMBL" id="MCFE01000592">
    <property type="protein sequence ID" value="ORX85295.1"/>
    <property type="molecule type" value="Genomic_DNA"/>
</dbReference>
<dbReference type="PROSITE" id="PS50217">
    <property type="entry name" value="BZIP"/>
    <property type="match status" value="1"/>
</dbReference>
<dbReference type="GO" id="GO:0005634">
    <property type="term" value="C:nucleus"/>
    <property type="evidence" value="ECO:0007669"/>
    <property type="project" value="UniProtKB-SubCell"/>
</dbReference>
<sequence>MSSLPSNLPLQPTMVPILGIEDMATLDNKLFLSVSPFSTQSNHIDSDSDSNSLPSTPPSISPTNPLIPDQSSYTKLLDNDLQSPAFPLNPTTSPRGPSEAPVKQECISPQGICDSKRTKTGNKVGRKRKSEVVDKEARAKERVIRNRAAAQESRDRKRRYITDLEEANTQLHVENEKLGKKLYAVEQEKLTLSRQLEAITAQLAMFQAQAQMVEMSNFLFDGFGESAVLTKFRHGKRVWNSQQRRPSIYQRNLHKMTSTESMHLSQHNATATMLILLWIFSFGLKVSIISLWRQKISQCDKEVMDIPTLLKLSQEMLEPNVKELHKDWSSSPSLNNQSLWPP</sequence>
<dbReference type="Pfam" id="PF00170">
    <property type="entry name" value="bZIP_1"/>
    <property type="match status" value="1"/>
</dbReference>
<feature type="compositionally biased region" description="Basic residues" evidence="9">
    <location>
        <begin position="118"/>
        <end position="129"/>
    </location>
</feature>
<evidence type="ECO:0000256" key="9">
    <source>
        <dbReference type="SAM" id="MobiDB-lite"/>
    </source>
</evidence>